<dbReference type="PROSITE" id="PS50075">
    <property type="entry name" value="CARRIER"/>
    <property type="match status" value="1"/>
</dbReference>
<gene>
    <name evidence="2" type="ORF">A6769_11085</name>
</gene>
<evidence type="ECO:0000313" key="2">
    <source>
        <dbReference type="EMBL" id="RCJ37451.1"/>
    </source>
</evidence>
<proteinExistence type="predicted"/>
<dbReference type="Gene3D" id="1.10.1200.10">
    <property type="entry name" value="ACP-like"/>
    <property type="match status" value="1"/>
</dbReference>
<dbReference type="SUPFAM" id="SSF47336">
    <property type="entry name" value="ACP-like"/>
    <property type="match status" value="1"/>
</dbReference>
<name>A0A367RNK0_NOSPU</name>
<dbReference type="InterPro" id="IPR009081">
    <property type="entry name" value="PP-bd_ACP"/>
</dbReference>
<dbReference type="AlphaFoldDB" id="A0A367RNK0"/>
<dbReference type="Proteomes" id="UP000252085">
    <property type="component" value="Unassembled WGS sequence"/>
</dbReference>
<evidence type="ECO:0000259" key="1">
    <source>
        <dbReference type="PROSITE" id="PS50075"/>
    </source>
</evidence>
<protein>
    <submittedName>
        <fullName evidence="2">Acyl carrier protein</fullName>
    </submittedName>
</protein>
<evidence type="ECO:0000313" key="3">
    <source>
        <dbReference type="Proteomes" id="UP000252085"/>
    </source>
</evidence>
<feature type="domain" description="Carrier" evidence="1">
    <location>
        <begin position="2"/>
        <end position="79"/>
    </location>
</feature>
<accession>A0A367RNK0</accession>
<organism evidence="2 3">
    <name type="scientific">Nostoc punctiforme NIES-2108</name>
    <dbReference type="NCBI Taxonomy" id="1356359"/>
    <lineage>
        <taxon>Bacteria</taxon>
        <taxon>Bacillati</taxon>
        <taxon>Cyanobacteriota</taxon>
        <taxon>Cyanophyceae</taxon>
        <taxon>Nostocales</taxon>
        <taxon>Nostocaceae</taxon>
        <taxon>Nostoc</taxon>
    </lineage>
</organism>
<reference evidence="2 3" key="1">
    <citation type="submission" date="2016-04" db="EMBL/GenBank/DDBJ databases">
        <authorList>
            <person name="Evans L.H."/>
            <person name="Alamgir A."/>
            <person name="Owens N."/>
            <person name="Weber N.D."/>
            <person name="Virtaneva K."/>
            <person name="Barbian K."/>
            <person name="Babar A."/>
            <person name="Rosenke K."/>
        </authorList>
    </citation>
    <scope>NUCLEOTIDE SEQUENCE [LARGE SCALE GENOMIC DNA]</scope>
    <source>
        <strain evidence="2">NIES-2108</strain>
    </source>
</reference>
<dbReference type="EMBL" id="LXQE01000136">
    <property type="protein sequence ID" value="RCJ37451.1"/>
    <property type="molecule type" value="Genomic_DNA"/>
</dbReference>
<sequence length="90" mass="10129">MDREQVLNVVIKHIKLNVDGLENVEIDPHKTIGEYGASSLDGVEIVSACMRELKIKIPRTEVSSFKTINDLVELFAKFKDEASQEVKVTQ</sequence>
<comment type="caution">
    <text evidence="2">The sequence shown here is derived from an EMBL/GenBank/DDBJ whole genome shotgun (WGS) entry which is preliminary data.</text>
</comment>
<dbReference type="InterPro" id="IPR036736">
    <property type="entry name" value="ACP-like_sf"/>
</dbReference>
<dbReference type="Pfam" id="PF00550">
    <property type="entry name" value="PP-binding"/>
    <property type="match status" value="1"/>
</dbReference>